<keyword evidence="3 7" id="KW-0489">Methyltransferase</keyword>
<feature type="domain" description="CheR-type methyltransferase" evidence="6">
    <location>
        <begin position="11"/>
        <end position="284"/>
    </location>
</feature>
<dbReference type="InterPro" id="IPR000780">
    <property type="entry name" value="CheR_MeTrfase"/>
</dbReference>
<evidence type="ECO:0000256" key="3">
    <source>
        <dbReference type="ARBA" id="ARBA00022603"/>
    </source>
</evidence>
<dbReference type="OrthoDB" id="9816309at2"/>
<dbReference type="InterPro" id="IPR022642">
    <property type="entry name" value="CheR_C"/>
</dbReference>
<name>A0A1T4N2T1_9SPIR</name>
<dbReference type="SUPFAM" id="SSF47757">
    <property type="entry name" value="Chemotaxis receptor methyltransferase CheR, N-terminal domain"/>
    <property type="match status" value="1"/>
</dbReference>
<evidence type="ECO:0000256" key="1">
    <source>
        <dbReference type="ARBA" id="ARBA00001541"/>
    </source>
</evidence>
<dbReference type="AlphaFoldDB" id="A0A1T4N2T1"/>
<dbReference type="InterPro" id="IPR026024">
    <property type="entry name" value="Chemotaxis_MeTrfase_CheR"/>
</dbReference>
<evidence type="ECO:0000256" key="4">
    <source>
        <dbReference type="ARBA" id="ARBA00022679"/>
    </source>
</evidence>
<dbReference type="SUPFAM" id="SSF53335">
    <property type="entry name" value="S-adenosyl-L-methionine-dependent methyltransferases"/>
    <property type="match status" value="1"/>
</dbReference>
<evidence type="ECO:0000256" key="5">
    <source>
        <dbReference type="ARBA" id="ARBA00022691"/>
    </source>
</evidence>
<dbReference type="Pfam" id="PF03705">
    <property type="entry name" value="CheR_N"/>
    <property type="match status" value="1"/>
</dbReference>
<dbReference type="Gene3D" id="3.40.50.150">
    <property type="entry name" value="Vaccinia Virus protein VP39"/>
    <property type="match status" value="1"/>
</dbReference>
<dbReference type="PRINTS" id="PR00996">
    <property type="entry name" value="CHERMTFRASE"/>
</dbReference>
<evidence type="ECO:0000313" key="8">
    <source>
        <dbReference type="Proteomes" id="UP000190395"/>
    </source>
</evidence>
<keyword evidence="8" id="KW-1185">Reference proteome</keyword>
<dbReference type="InterPro" id="IPR029063">
    <property type="entry name" value="SAM-dependent_MTases_sf"/>
</dbReference>
<dbReference type="GeneID" id="303367329"/>
<dbReference type="GO" id="GO:0032259">
    <property type="term" value="P:methylation"/>
    <property type="evidence" value="ECO:0007669"/>
    <property type="project" value="UniProtKB-KW"/>
</dbReference>
<comment type="catalytic activity">
    <reaction evidence="1">
        <text>L-glutamyl-[protein] + S-adenosyl-L-methionine = [protein]-L-glutamate 5-O-methyl ester + S-adenosyl-L-homocysteine</text>
        <dbReference type="Rhea" id="RHEA:24452"/>
        <dbReference type="Rhea" id="RHEA-COMP:10208"/>
        <dbReference type="Rhea" id="RHEA-COMP:10311"/>
        <dbReference type="ChEBI" id="CHEBI:29973"/>
        <dbReference type="ChEBI" id="CHEBI:57856"/>
        <dbReference type="ChEBI" id="CHEBI:59789"/>
        <dbReference type="ChEBI" id="CHEBI:82795"/>
        <dbReference type="EC" id="2.1.1.80"/>
    </reaction>
</comment>
<sequence length="284" mass="32638">MCEIGFFAPEALTDSQFHKLSSFIHTNVGIKMPDEKRLMVQSRLTSRLKSLKMDNFDDYLKLAFSNTPEGNEEIALMINAVTTNLTNFFRENAHFEYLTNVVLPELAKKNEKKIELWSAGCSSGQEPYTLSIVMQEFMRKNPGKIEDYSILATDISSKVLDKAVDAVYPMSEVESLSYDLKKRYFLKSKDLKNPCVRLKPQIREKVVFERLNFMDSVYPKTTQKNAIFCRNVLIYFDKATQKSVIRKLLQHLVPGGYLFLGHSETIFGMELPLKTVGPTIFKKE</sequence>
<protein>
    <recommendedName>
        <fullName evidence="2">protein-glutamate O-methyltransferase</fullName>
        <ecNumber evidence="2">2.1.1.80</ecNumber>
    </recommendedName>
</protein>
<keyword evidence="4 7" id="KW-0808">Transferase</keyword>
<dbReference type="EMBL" id="FUXC01000005">
    <property type="protein sequence ID" value="SJZ73434.1"/>
    <property type="molecule type" value="Genomic_DNA"/>
</dbReference>
<evidence type="ECO:0000256" key="2">
    <source>
        <dbReference type="ARBA" id="ARBA00012534"/>
    </source>
</evidence>
<dbReference type="PROSITE" id="PS50123">
    <property type="entry name" value="CHER"/>
    <property type="match status" value="1"/>
</dbReference>
<dbReference type="InterPro" id="IPR036804">
    <property type="entry name" value="CheR_N_sf"/>
</dbReference>
<accession>A0A1T4N2T1</accession>
<dbReference type="STRING" id="225004.SAMN02745152_01078"/>
<evidence type="ECO:0000313" key="7">
    <source>
        <dbReference type="EMBL" id="SJZ73434.1"/>
    </source>
</evidence>
<dbReference type="Gene3D" id="1.10.155.10">
    <property type="entry name" value="Chemotaxis receptor methyltransferase CheR, N-terminal domain"/>
    <property type="match status" value="1"/>
</dbReference>
<dbReference type="Proteomes" id="UP000190395">
    <property type="component" value="Unassembled WGS sequence"/>
</dbReference>
<organism evidence="7 8">
    <name type="scientific">Treponema berlinense</name>
    <dbReference type="NCBI Taxonomy" id="225004"/>
    <lineage>
        <taxon>Bacteria</taxon>
        <taxon>Pseudomonadati</taxon>
        <taxon>Spirochaetota</taxon>
        <taxon>Spirochaetia</taxon>
        <taxon>Spirochaetales</taxon>
        <taxon>Treponemataceae</taxon>
        <taxon>Treponema</taxon>
    </lineage>
</organism>
<dbReference type="SMART" id="SM00138">
    <property type="entry name" value="MeTrc"/>
    <property type="match status" value="1"/>
</dbReference>
<dbReference type="RefSeq" id="WP_078930834.1">
    <property type="nucleotide sequence ID" value="NZ_CAMCOW010000016.1"/>
</dbReference>
<dbReference type="PANTHER" id="PTHR24422">
    <property type="entry name" value="CHEMOTAXIS PROTEIN METHYLTRANSFERASE"/>
    <property type="match status" value="1"/>
</dbReference>
<reference evidence="7 8" key="1">
    <citation type="submission" date="2017-02" db="EMBL/GenBank/DDBJ databases">
        <authorList>
            <person name="Peterson S.W."/>
        </authorList>
    </citation>
    <scope>NUCLEOTIDE SEQUENCE [LARGE SCALE GENOMIC DNA]</scope>
    <source>
        <strain evidence="7 8">ATCC BAA-909</strain>
    </source>
</reference>
<dbReference type="PANTHER" id="PTHR24422:SF26">
    <property type="entry name" value="CHEMOTAXIS PROTEIN METHYLTRANSFERASE"/>
    <property type="match status" value="1"/>
</dbReference>
<proteinExistence type="predicted"/>
<dbReference type="InterPro" id="IPR022641">
    <property type="entry name" value="CheR_N"/>
</dbReference>
<dbReference type="PIRSF" id="PIRSF000410">
    <property type="entry name" value="CheR"/>
    <property type="match status" value="1"/>
</dbReference>
<dbReference type="EC" id="2.1.1.80" evidence="2"/>
<evidence type="ECO:0000259" key="6">
    <source>
        <dbReference type="PROSITE" id="PS50123"/>
    </source>
</evidence>
<keyword evidence="5" id="KW-0949">S-adenosyl-L-methionine</keyword>
<gene>
    <name evidence="7" type="ORF">SAMN02745152_01078</name>
</gene>
<dbReference type="GO" id="GO:0008983">
    <property type="term" value="F:protein-glutamate O-methyltransferase activity"/>
    <property type="evidence" value="ECO:0007669"/>
    <property type="project" value="UniProtKB-EC"/>
</dbReference>
<dbReference type="InterPro" id="IPR050903">
    <property type="entry name" value="Bact_Chemotaxis_MeTrfase"/>
</dbReference>
<dbReference type="Pfam" id="PF01739">
    <property type="entry name" value="CheR"/>
    <property type="match status" value="1"/>
</dbReference>